<evidence type="ECO:0008006" key="3">
    <source>
        <dbReference type="Google" id="ProtNLM"/>
    </source>
</evidence>
<protein>
    <recommendedName>
        <fullName evidence="3">Type IX secretion system membrane protein PorP/SprF</fullName>
    </recommendedName>
</protein>
<accession>A0A0E9MUX9</accession>
<keyword evidence="2" id="KW-1185">Reference proteome</keyword>
<evidence type="ECO:0000313" key="1">
    <source>
        <dbReference type="EMBL" id="GAO41308.1"/>
    </source>
</evidence>
<dbReference type="Proteomes" id="UP000033121">
    <property type="component" value="Unassembled WGS sequence"/>
</dbReference>
<organism evidence="1 2">
    <name type="scientific">Flavihumibacter petaseus NBRC 106054</name>
    <dbReference type="NCBI Taxonomy" id="1220578"/>
    <lineage>
        <taxon>Bacteria</taxon>
        <taxon>Pseudomonadati</taxon>
        <taxon>Bacteroidota</taxon>
        <taxon>Chitinophagia</taxon>
        <taxon>Chitinophagales</taxon>
        <taxon>Chitinophagaceae</taxon>
        <taxon>Flavihumibacter</taxon>
    </lineage>
</organism>
<dbReference type="NCBIfam" id="TIGR03519">
    <property type="entry name" value="T9SS_PorP_fam"/>
    <property type="match status" value="1"/>
</dbReference>
<reference evidence="1 2" key="1">
    <citation type="submission" date="2015-04" db="EMBL/GenBank/DDBJ databases">
        <title>Whole genome shotgun sequence of Flavihumibacter petaseus NBRC 106054.</title>
        <authorList>
            <person name="Miyazawa S."/>
            <person name="Hosoyama A."/>
            <person name="Hashimoto M."/>
            <person name="Noguchi M."/>
            <person name="Tsuchikane K."/>
            <person name="Ohji S."/>
            <person name="Yamazoe A."/>
            <person name="Ichikawa N."/>
            <person name="Kimura A."/>
            <person name="Fujita N."/>
        </authorList>
    </citation>
    <scope>NUCLEOTIDE SEQUENCE [LARGE SCALE GENOMIC DNA]</scope>
    <source>
        <strain evidence="1 2">NBRC 106054</strain>
    </source>
</reference>
<dbReference type="AlphaFoldDB" id="A0A0E9MUX9"/>
<dbReference type="Pfam" id="PF11751">
    <property type="entry name" value="PorP_SprF"/>
    <property type="match status" value="1"/>
</dbReference>
<dbReference type="STRING" id="1220578.FPE01S_01_03200"/>
<evidence type="ECO:0000313" key="2">
    <source>
        <dbReference type="Proteomes" id="UP000033121"/>
    </source>
</evidence>
<sequence length="345" mass="38499">MKTRFSHITFLMLMVTLLTTGKLRAQDIHFSQFYEAPLLRNPSLAGIFTGDIRAQIVYRDQWNSFTNAYRSGSLNFEYKLPVGGTEDFITAGLQMLYDRAGTVSLTSTHLLPAINYHKSLSSERNMFLSVGFMGGMVRRSIDQSKITTDNQFTGGAFNPAVASGETFANANYWYPDASVGTAFNMSFGKEEDNNLFFGVAYHHVNRPSNSFYRNANEALHPKWVVSGGVKFDLNDESFFNLQADYSKQGSASEVIGGAMYGYKFGDPETPDYVLQLGAFIRAKDALIPALKIDYNPFSLGFSYDVNVSQLKTASQGRGGFELSVTYIGFLDRESSSKFKIHCPRF</sequence>
<dbReference type="OrthoDB" id="1186563at2"/>
<gene>
    <name evidence="1" type="ORF">FPE01S_01_03200</name>
</gene>
<dbReference type="InterPro" id="IPR019861">
    <property type="entry name" value="PorP/SprF_Bacteroidetes"/>
</dbReference>
<dbReference type="RefSeq" id="WP_046367198.1">
    <property type="nucleotide sequence ID" value="NZ_BBWV01000001.1"/>
</dbReference>
<proteinExistence type="predicted"/>
<comment type="caution">
    <text evidence="1">The sequence shown here is derived from an EMBL/GenBank/DDBJ whole genome shotgun (WGS) entry which is preliminary data.</text>
</comment>
<dbReference type="EMBL" id="BBWV01000001">
    <property type="protein sequence ID" value="GAO41308.1"/>
    <property type="molecule type" value="Genomic_DNA"/>
</dbReference>
<name>A0A0E9MUX9_9BACT</name>